<evidence type="ECO:0008006" key="5">
    <source>
        <dbReference type="Google" id="ProtNLM"/>
    </source>
</evidence>
<dbReference type="EMBL" id="BPUB01000001">
    <property type="protein sequence ID" value="GJG58080.1"/>
    <property type="molecule type" value="Genomic_DNA"/>
</dbReference>
<feature type="region of interest" description="Disordered" evidence="1">
    <location>
        <begin position="31"/>
        <end position="74"/>
    </location>
</feature>
<accession>A0A9R1CXH4</accession>
<dbReference type="RefSeq" id="WP_223927201.1">
    <property type="nucleotide sequence ID" value="NZ_BPTU01000005.1"/>
</dbReference>
<organism evidence="3 4">
    <name type="scientific">Prevotella lacticifex</name>
    <dbReference type="NCBI Taxonomy" id="2854755"/>
    <lineage>
        <taxon>Bacteria</taxon>
        <taxon>Pseudomonadati</taxon>
        <taxon>Bacteroidota</taxon>
        <taxon>Bacteroidia</taxon>
        <taxon>Bacteroidales</taxon>
        <taxon>Prevotellaceae</taxon>
        <taxon>Prevotella</taxon>
    </lineage>
</organism>
<name>A0A9R1CXH4_9BACT</name>
<comment type="caution">
    <text evidence="3">The sequence shown here is derived from an EMBL/GenBank/DDBJ whole genome shotgun (WGS) entry which is preliminary data.</text>
</comment>
<protein>
    <recommendedName>
        <fullName evidence="5">SH3 domain-containing protein</fullName>
    </recommendedName>
</protein>
<keyword evidence="2" id="KW-0472">Membrane</keyword>
<dbReference type="Gene3D" id="2.30.30.40">
    <property type="entry name" value="SH3 Domains"/>
    <property type="match status" value="1"/>
</dbReference>
<proteinExistence type="predicted"/>
<evidence type="ECO:0000313" key="4">
    <source>
        <dbReference type="Proteomes" id="UP000825483"/>
    </source>
</evidence>
<sequence length="145" mass="16321">MHNNIYKLFIVVICAVVVAIIPIGLLDNDDDTKIESNTTSQNEQAETLEDKYNNSSKGTACKSSTKSSDKDSTAYTDKTYAEVCDPDGWTNVRARPTVKSDILNRIDNGEKIEVSIVFVNGKQSNWYFVPRYNGYVYKSKIKIVH</sequence>
<keyword evidence="4" id="KW-1185">Reference proteome</keyword>
<evidence type="ECO:0000256" key="1">
    <source>
        <dbReference type="SAM" id="MobiDB-lite"/>
    </source>
</evidence>
<dbReference type="GeneID" id="72468982"/>
<dbReference type="Proteomes" id="UP000825483">
    <property type="component" value="Unassembled WGS sequence"/>
</dbReference>
<dbReference type="AlphaFoldDB" id="A0A9R1CXH4"/>
<feature type="compositionally biased region" description="Polar residues" evidence="1">
    <location>
        <begin position="35"/>
        <end position="45"/>
    </location>
</feature>
<feature type="transmembrane region" description="Helical" evidence="2">
    <location>
        <begin position="6"/>
        <end position="26"/>
    </location>
</feature>
<keyword evidence="2" id="KW-0812">Transmembrane</keyword>
<gene>
    <name evidence="3" type="ORF">PRLR5076_09310</name>
</gene>
<evidence type="ECO:0000313" key="3">
    <source>
        <dbReference type="EMBL" id="GJG58080.1"/>
    </source>
</evidence>
<keyword evidence="2" id="KW-1133">Transmembrane helix</keyword>
<reference evidence="3" key="1">
    <citation type="journal article" date="2022" name="Int. J. Syst. Evol. Microbiol.">
        <title>Prevotella lacticifex sp. nov., isolated from the rumen of cows.</title>
        <authorList>
            <person name="Shinkai T."/>
            <person name="Ikeyama N."/>
            <person name="Kumagai M."/>
            <person name="Ohmori H."/>
            <person name="Sakamoto M."/>
            <person name="Ohkuma M."/>
            <person name="Mitsumori M."/>
        </authorList>
    </citation>
    <scope>NUCLEOTIDE SEQUENCE</scope>
    <source>
        <strain evidence="3">R5076</strain>
    </source>
</reference>
<evidence type="ECO:0000256" key="2">
    <source>
        <dbReference type="SAM" id="Phobius"/>
    </source>
</evidence>